<evidence type="ECO:0008006" key="3">
    <source>
        <dbReference type="Google" id="ProtNLM"/>
    </source>
</evidence>
<dbReference type="AlphaFoldDB" id="A0AA48HAG6"/>
<gene>
    <name evidence="1" type="ORF">MACH07_21260</name>
</gene>
<keyword evidence="2" id="KW-1185">Reference proteome</keyword>
<dbReference type="Proteomes" id="UP001330184">
    <property type="component" value="Chromosome"/>
</dbReference>
<dbReference type="RefSeq" id="WP_338193666.1">
    <property type="nucleotide sequence ID" value="NZ_AP027268.1"/>
</dbReference>
<sequence>MATYIISYDLNNATDAQYESLYKKIKGYGTWAHITESTWAIVTEQKAVAVRDYLTQNLPQGSRLFVIKSGVEAAWKNVMCKNEWLKNNL</sequence>
<proteinExistence type="predicted"/>
<name>A0AA48HAG6_9FLAO</name>
<protein>
    <recommendedName>
        <fullName evidence="3">CRISPR-associated protein Cas2</fullName>
    </recommendedName>
</protein>
<organism evidence="1 2">
    <name type="scientific">Flagellimonas marinaquae</name>
    <dbReference type="NCBI Taxonomy" id="254955"/>
    <lineage>
        <taxon>Bacteria</taxon>
        <taxon>Pseudomonadati</taxon>
        <taxon>Bacteroidota</taxon>
        <taxon>Flavobacteriia</taxon>
        <taxon>Flavobacteriales</taxon>
        <taxon>Flavobacteriaceae</taxon>
        <taxon>Flagellimonas</taxon>
    </lineage>
</organism>
<dbReference type="EMBL" id="AP027268">
    <property type="protein sequence ID" value="BDW93294.1"/>
    <property type="molecule type" value="Genomic_DNA"/>
</dbReference>
<evidence type="ECO:0000313" key="1">
    <source>
        <dbReference type="EMBL" id="BDW93294.1"/>
    </source>
</evidence>
<evidence type="ECO:0000313" key="2">
    <source>
        <dbReference type="Proteomes" id="UP001330184"/>
    </source>
</evidence>
<reference evidence="1 2" key="1">
    <citation type="submission" date="2023-01" db="EMBL/GenBank/DDBJ databases">
        <title>Complete genome sequence of Muricauda aquimarina strain IFOP_LL357.</title>
        <authorList>
            <person name="Gajardo G."/>
            <person name="Ueki S."/>
            <person name="Maruyama F."/>
        </authorList>
    </citation>
    <scope>NUCLEOTIDE SEQUENCE [LARGE SCALE GENOMIC DNA]</scope>
    <source>
        <strain evidence="1 2">IFOP_LL357</strain>
    </source>
</reference>
<accession>A0AA48HAG6</accession>